<evidence type="ECO:0000256" key="4">
    <source>
        <dbReference type="ARBA" id="ARBA00023002"/>
    </source>
</evidence>
<dbReference type="PROSITE" id="PS51387">
    <property type="entry name" value="FAD_PCMH"/>
    <property type="match status" value="1"/>
</dbReference>
<evidence type="ECO:0000256" key="3">
    <source>
        <dbReference type="ARBA" id="ARBA00022827"/>
    </source>
</evidence>
<evidence type="ECO:0000259" key="5">
    <source>
        <dbReference type="PROSITE" id="PS51387"/>
    </source>
</evidence>
<dbReference type="Pfam" id="PF01565">
    <property type="entry name" value="FAD_binding_4"/>
    <property type="match status" value="1"/>
</dbReference>
<dbReference type="InterPro" id="IPR016169">
    <property type="entry name" value="FAD-bd_PCMH_sub2"/>
</dbReference>
<evidence type="ECO:0000256" key="1">
    <source>
        <dbReference type="ARBA" id="ARBA00001974"/>
    </source>
</evidence>
<dbReference type="InterPro" id="IPR004113">
    <property type="entry name" value="FAD-bd_oxidored_4_C"/>
</dbReference>
<dbReference type="SUPFAM" id="SSF56176">
    <property type="entry name" value="FAD-binding/transporter-associated domain-like"/>
    <property type="match status" value="1"/>
</dbReference>
<protein>
    <submittedName>
        <fullName evidence="6">FAD-binding oxidoreductase</fullName>
    </submittedName>
</protein>
<dbReference type="InterPro" id="IPR016166">
    <property type="entry name" value="FAD-bd_PCMH"/>
</dbReference>
<dbReference type="PANTHER" id="PTHR42934">
    <property type="entry name" value="GLYCOLATE OXIDASE SUBUNIT GLCD"/>
    <property type="match status" value="1"/>
</dbReference>
<dbReference type="Proteomes" id="UP000808761">
    <property type="component" value="Unassembled WGS sequence"/>
</dbReference>
<comment type="cofactor">
    <cofactor evidence="1">
        <name>FAD</name>
        <dbReference type="ChEBI" id="CHEBI:57692"/>
    </cofactor>
</comment>
<dbReference type="InterPro" id="IPR016171">
    <property type="entry name" value="Vanillyl_alc_oxidase_C-sub2"/>
</dbReference>
<keyword evidence="2" id="KW-0285">Flavoprotein</keyword>
<dbReference type="GO" id="GO:0071949">
    <property type="term" value="F:FAD binding"/>
    <property type="evidence" value="ECO:0007669"/>
    <property type="project" value="InterPro"/>
</dbReference>
<dbReference type="Gene3D" id="1.10.45.10">
    <property type="entry name" value="Vanillyl-alcohol Oxidase, Chain A, domain 4"/>
    <property type="match status" value="1"/>
</dbReference>
<comment type="caution">
    <text evidence="6">The sequence shown here is derived from an EMBL/GenBank/DDBJ whole genome shotgun (WGS) entry which is preliminary data.</text>
</comment>
<dbReference type="InterPro" id="IPR006094">
    <property type="entry name" value="Oxid_FAD_bind_N"/>
</dbReference>
<evidence type="ECO:0000313" key="6">
    <source>
        <dbReference type="EMBL" id="MBI5078644.1"/>
    </source>
</evidence>
<organism evidence="6 7">
    <name type="scientific">Candidatus Saganbacteria bacterium</name>
    <dbReference type="NCBI Taxonomy" id="2575572"/>
    <lineage>
        <taxon>Bacteria</taxon>
        <taxon>Bacillati</taxon>
        <taxon>Saganbacteria</taxon>
    </lineage>
</organism>
<dbReference type="Pfam" id="PF02913">
    <property type="entry name" value="FAD-oxidase_C"/>
    <property type="match status" value="1"/>
</dbReference>
<dbReference type="SUPFAM" id="SSF55103">
    <property type="entry name" value="FAD-linked oxidases, C-terminal domain"/>
    <property type="match status" value="1"/>
</dbReference>
<sequence>MIKKTDPDIIKGYLEDSSNLTGGYAEGVYLPENESETAEALAECNDKKIPLTVSAGQTGTTGGCSPFGGWILSTQKLNKIIDINKGLKFAVVQPGVTLEALEKEVAKAGLFYPPDPTEKTATIGGNVATNASGGRCFRFGSTRNWIRRLKIVQPNGTSLNIKRNLFRAGRKNTFDLPHLTLPVPQYHMPLTKNAAGYFSAPGMDFLDLFIGSEGTLGVVSEIEIALSPALTETFNLVAFFPTEEAAVNFVHESKLARDASINFYEFFDENTLQMLKPSYPNIPAGAKAAIYIEQEITGENQTTYLEKHDASLDNCWIGTDPGQKEELSKFRCAVPEHINELFKQYRQTKLATDIAVPEDKFKEMFDFYNLQLTCLPAGTATYNLQLFFVKFGHIGDNHLHVNLLPKSEEELKTVKELVLSFIRKAVSLGGTVSAEHGIGKIKHAYLREMYGEAGIKEMVRIKKTFDPNCILGINNIFPKELLTI</sequence>
<proteinExistence type="predicted"/>
<accession>A0A9D6ULZ2</accession>
<name>A0A9D6ULZ2_UNCSA</name>
<keyword evidence="3" id="KW-0274">FAD</keyword>
<dbReference type="AlphaFoldDB" id="A0A9D6ULZ2"/>
<dbReference type="Gene3D" id="3.30.70.2740">
    <property type="match status" value="1"/>
</dbReference>
<keyword evidence="4" id="KW-0560">Oxidoreductase</keyword>
<dbReference type="EMBL" id="JACRKR010000066">
    <property type="protein sequence ID" value="MBI5078644.1"/>
    <property type="molecule type" value="Genomic_DNA"/>
</dbReference>
<reference evidence="6" key="1">
    <citation type="submission" date="2020-07" db="EMBL/GenBank/DDBJ databases">
        <title>Huge and variable diversity of episymbiotic CPR bacteria and DPANN archaea in groundwater ecosystems.</title>
        <authorList>
            <person name="He C.Y."/>
            <person name="Keren R."/>
            <person name="Whittaker M."/>
            <person name="Farag I.F."/>
            <person name="Doudna J."/>
            <person name="Cate J.H.D."/>
            <person name="Banfield J.F."/>
        </authorList>
    </citation>
    <scope>NUCLEOTIDE SEQUENCE</scope>
    <source>
        <strain evidence="6">NC_groundwater_1860_Pr3_B-0.1um_51_7</strain>
    </source>
</reference>
<evidence type="ECO:0000313" key="7">
    <source>
        <dbReference type="Proteomes" id="UP000808761"/>
    </source>
</evidence>
<gene>
    <name evidence="6" type="ORF">HZB08_01300</name>
</gene>
<dbReference type="PANTHER" id="PTHR42934:SF2">
    <property type="entry name" value="GLYCOLATE OXIDASE SUBUNIT GLCD"/>
    <property type="match status" value="1"/>
</dbReference>
<dbReference type="InterPro" id="IPR036318">
    <property type="entry name" value="FAD-bd_PCMH-like_sf"/>
</dbReference>
<dbReference type="InterPro" id="IPR016164">
    <property type="entry name" value="FAD-linked_Oxase-like_C"/>
</dbReference>
<feature type="domain" description="FAD-binding PCMH-type" evidence="5">
    <location>
        <begin position="21"/>
        <end position="229"/>
    </location>
</feature>
<dbReference type="GO" id="GO:0016491">
    <property type="term" value="F:oxidoreductase activity"/>
    <property type="evidence" value="ECO:0007669"/>
    <property type="project" value="UniProtKB-KW"/>
</dbReference>
<evidence type="ECO:0000256" key="2">
    <source>
        <dbReference type="ARBA" id="ARBA00022630"/>
    </source>
</evidence>
<dbReference type="InterPro" id="IPR051914">
    <property type="entry name" value="FAD-linked_OxidoTrans_Type4"/>
</dbReference>
<dbReference type="Gene3D" id="3.30.465.10">
    <property type="match status" value="1"/>
</dbReference>